<name>A0AAN8QIM0_9TELE</name>
<dbReference type="PANTHER" id="PTHR10627">
    <property type="entry name" value="SCP160"/>
    <property type="match status" value="1"/>
</dbReference>
<dbReference type="GO" id="GO:0005737">
    <property type="term" value="C:cytoplasm"/>
    <property type="evidence" value="ECO:0007669"/>
    <property type="project" value="TreeGrafter"/>
</dbReference>
<evidence type="ECO:0000313" key="3">
    <source>
        <dbReference type="EMBL" id="KAK6298353.1"/>
    </source>
</evidence>
<comment type="caution">
    <text evidence="3">The sequence shown here is derived from an EMBL/GenBank/DDBJ whole genome shotgun (WGS) entry which is preliminary data.</text>
</comment>
<organism evidence="3 4">
    <name type="scientific">Coregonus suidteri</name>
    <dbReference type="NCBI Taxonomy" id="861788"/>
    <lineage>
        <taxon>Eukaryota</taxon>
        <taxon>Metazoa</taxon>
        <taxon>Chordata</taxon>
        <taxon>Craniata</taxon>
        <taxon>Vertebrata</taxon>
        <taxon>Euteleostomi</taxon>
        <taxon>Actinopterygii</taxon>
        <taxon>Neopterygii</taxon>
        <taxon>Teleostei</taxon>
        <taxon>Protacanthopterygii</taxon>
        <taxon>Salmoniformes</taxon>
        <taxon>Salmonidae</taxon>
        <taxon>Coregoninae</taxon>
        <taxon>Coregonus</taxon>
    </lineage>
</organism>
<dbReference type="AlphaFoldDB" id="A0AAN8QIM0"/>
<evidence type="ECO:0000313" key="4">
    <source>
        <dbReference type="Proteomes" id="UP001356427"/>
    </source>
</evidence>
<dbReference type="Proteomes" id="UP001356427">
    <property type="component" value="Unassembled WGS sequence"/>
</dbReference>
<keyword evidence="4" id="KW-1185">Reference proteome</keyword>
<accession>A0AAN8QIM0</accession>
<reference evidence="3 4" key="1">
    <citation type="submission" date="2021-04" db="EMBL/GenBank/DDBJ databases">
        <authorList>
            <person name="De Guttry C."/>
            <person name="Zahm M."/>
            <person name="Klopp C."/>
            <person name="Cabau C."/>
            <person name="Louis A."/>
            <person name="Berthelot C."/>
            <person name="Parey E."/>
            <person name="Roest Crollius H."/>
            <person name="Montfort J."/>
            <person name="Robinson-Rechavi M."/>
            <person name="Bucao C."/>
            <person name="Bouchez O."/>
            <person name="Gislard M."/>
            <person name="Lluch J."/>
            <person name="Milhes M."/>
            <person name="Lampietro C."/>
            <person name="Lopez Roques C."/>
            <person name="Donnadieu C."/>
            <person name="Braasch I."/>
            <person name="Desvignes T."/>
            <person name="Postlethwait J."/>
            <person name="Bobe J."/>
            <person name="Wedekind C."/>
            <person name="Guiguen Y."/>
        </authorList>
    </citation>
    <scope>NUCLEOTIDE SEQUENCE [LARGE SCALE GENOMIC DNA]</scope>
    <source>
        <strain evidence="3">Cs_M1</strain>
        <tissue evidence="3">Blood</tissue>
    </source>
</reference>
<evidence type="ECO:0000256" key="1">
    <source>
        <dbReference type="ARBA" id="ARBA00022737"/>
    </source>
</evidence>
<dbReference type="PANTHER" id="PTHR10627:SF59">
    <property type="entry name" value="BICAUDAL C HOMOLOG 2"/>
    <property type="match status" value="1"/>
</dbReference>
<protein>
    <submittedName>
        <fullName evidence="3">Uncharacterized protein</fullName>
    </submittedName>
</protein>
<feature type="region of interest" description="Disordered" evidence="2">
    <location>
        <begin position="43"/>
        <end position="100"/>
    </location>
</feature>
<keyword evidence="1" id="KW-0677">Repeat</keyword>
<proteinExistence type="predicted"/>
<feature type="compositionally biased region" description="Basic and acidic residues" evidence="2">
    <location>
        <begin position="70"/>
        <end position="80"/>
    </location>
</feature>
<dbReference type="EMBL" id="JAGTTL010000030">
    <property type="protein sequence ID" value="KAK6298353.1"/>
    <property type="molecule type" value="Genomic_DNA"/>
</dbReference>
<sequence length="287" mass="31879">MNSDHMLVSNGLTNYWLNMLLQQLCLSDPSVLSASPESLIGALSQTKPCPSPPPGLTLPSEGMRMGLKGTESRQLEKIPENEDLSGLSDEDESPGPMTSELSDVMSQVRMMSRRSSLQGPEVCGFLNQGRRQSTGQAMTRRLLDGEMEGGWSYHGDNMFISTRKPVVTEVRTPTDTWSGLGFSKSMPAEAVKELGNISRQSYKPYLANTGQLQQTWGPQNWKKKVPRTYKTSESFLTCSNYFEGVSTVMRLTGSQRNPSPQPTDDLPELLSQLGLRKYINVFQQQET</sequence>
<evidence type="ECO:0000256" key="2">
    <source>
        <dbReference type="SAM" id="MobiDB-lite"/>
    </source>
</evidence>
<gene>
    <name evidence="3" type="ORF">J4Q44_G00314080</name>
</gene>